<sequence>MWNSRVLKKQLAAAIFAVTTAPAMASEVTFLNWVTAEPSNKPVIEGLIAKTGVETKVLDSAWGDMQKTIFLRLRTKQPLDVSQLQARWLPTLANMPNLVDFNDLYGQEYLESVIPAEVLEAGRINGKQLGLPWNTGSISLVANRNMLETSGITEAPVTVEQFVEALRKVKAAYPQSTPYALMTKSNGLITADFQTWLWAHGGLIFDQDGKVVVNSAETVATLKFLKSLVDEGLVSLDVDRGAARRMFGQESSAFYFDAPVARGFARDFSGKGAEYDKHVYPIKTPVLEAGMTHRAMEWGHLLVLFNGKAAQVDGKLSKEAPAVKFIEELAMNPEIQLDYFTKAGAIPGSKEARADSVITSDQYIVDWNNSLGVPRRDQLSSMRNSANFIAAVGEEVQAVILGQKSAEEAAKEMEVRIQRLVK</sequence>
<organism evidence="5 6">
    <name type="scientific">Parendozoicomonas haliclonae</name>
    <dbReference type="NCBI Taxonomy" id="1960125"/>
    <lineage>
        <taxon>Bacteria</taxon>
        <taxon>Pseudomonadati</taxon>
        <taxon>Pseudomonadota</taxon>
        <taxon>Gammaproteobacteria</taxon>
        <taxon>Oceanospirillales</taxon>
        <taxon>Endozoicomonadaceae</taxon>
        <taxon>Parendozoicomonas</taxon>
    </lineage>
</organism>
<keyword evidence="2" id="KW-0813">Transport</keyword>
<feature type="chain" id="PRO_5012417205" evidence="4">
    <location>
        <begin position="26"/>
        <end position="422"/>
    </location>
</feature>
<dbReference type="Pfam" id="PF13416">
    <property type="entry name" value="SBP_bac_8"/>
    <property type="match status" value="1"/>
</dbReference>
<dbReference type="PANTHER" id="PTHR30061:SF50">
    <property type="entry name" value="MALTOSE_MALTODEXTRIN-BINDING PERIPLASMIC PROTEIN"/>
    <property type="match status" value="1"/>
</dbReference>
<dbReference type="PANTHER" id="PTHR30061">
    <property type="entry name" value="MALTOSE-BINDING PERIPLASMIC PROTEIN"/>
    <property type="match status" value="1"/>
</dbReference>
<reference evidence="5 6" key="1">
    <citation type="submission" date="2017-03" db="EMBL/GenBank/DDBJ databases">
        <authorList>
            <person name="Afonso C.L."/>
            <person name="Miller P.J."/>
            <person name="Scott M.A."/>
            <person name="Spackman E."/>
            <person name="Goraichik I."/>
            <person name="Dimitrov K.M."/>
            <person name="Suarez D.L."/>
            <person name="Swayne D.E."/>
        </authorList>
    </citation>
    <scope>NUCLEOTIDE SEQUENCE [LARGE SCALE GENOMIC DNA]</scope>
    <source>
        <strain evidence="5">SB41UT1</strain>
    </source>
</reference>
<dbReference type="GO" id="GO:0055052">
    <property type="term" value="C:ATP-binding cassette (ABC) transporter complex, substrate-binding subunit-containing"/>
    <property type="evidence" value="ECO:0007669"/>
    <property type="project" value="TreeGrafter"/>
</dbReference>
<dbReference type="SUPFAM" id="SSF53850">
    <property type="entry name" value="Periplasmic binding protein-like II"/>
    <property type="match status" value="1"/>
</dbReference>
<comment type="similarity">
    <text evidence="1">Belongs to the bacterial solute-binding protein 1 family.</text>
</comment>
<dbReference type="Gene3D" id="3.40.190.10">
    <property type="entry name" value="Periplasmic binding protein-like II"/>
    <property type="match status" value="1"/>
</dbReference>
<dbReference type="EMBL" id="FWPT01000015">
    <property type="protein sequence ID" value="SMA50727.1"/>
    <property type="molecule type" value="Genomic_DNA"/>
</dbReference>
<dbReference type="InterPro" id="IPR006059">
    <property type="entry name" value="SBP"/>
</dbReference>
<name>A0A1X7ATI3_9GAMM</name>
<dbReference type="GO" id="GO:1901982">
    <property type="term" value="F:maltose binding"/>
    <property type="evidence" value="ECO:0007669"/>
    <property type="project" value="TreeGrafter"/>
</dbReference>
<dbReference type="GO" id="GO:0042956">
    <property type="term" value="P:maltodextrin transmembrane transport"/>
    <property type="evidence" value="ECO:0007669"/>
    <property type="project" value="TreeGrafter"/>
</dbReference>
<evidence type="ECO:0000313" key="6">
    <source>
        <dbReference type="Proteomes" id="UP000196573"/>
    </source>
</evidence>
<evidence type="ECO:0000256" key="3">
    <source>
        <dbReference type="ARBA" id="ARBA00022729"/>
    </source>
</evidence>
<dbReference type="GO" id="GO:0015768">
    <property type="term" value="P:maltose transport"/>
    <property type="evidence" value="ECO:0007669"/>
    <property type="project" value="TreeGrafter"/>
</dbReference>
<evidence type="ECO:0000256" key="4">
    <source>
        <dbReference type="SAM" id="SignalP"/>
    </source>
</evidence>
<evidence type="ECO:0000256" key="2">
    <source>
        <dbReference type="ARBA" id="ARBA00022448"/>
    </source>
</evidence>
<evidence type="ECO:0000313" key="5">
    <source>
        <dbReference type="EMBL" id="SMA50727.1"/>
    </source>
</evidence>
<keyword evidence="6" id="KW-1185">Reference proteome</keyword>
<dbReference type="RefSeq" id="WP_087113161.1">
    <property type="nucleotide sequence ID" value="NZ_CBCSCN010000015.1"/>
</dbReference>
<accession>A0A1X7ATI3</accession>
<protein>
    <submittedName>
        <fullName evidence="5">Putative ABC transporter-binding protein</fullName>
    </submittedName>
</protein>
<proteinExistence type="inferred from homology"/>
<dbReference type="OrthoDB" id="9808332at2"/>
<gene>
    <name evidence="5" type="ORF">EHSB41UT_04544</name>
</gene>
<keyword evidence="3 4" id="KW-0732">Signal</keyword>
<dbReference type="AlphaFoldDB" id="A0A1X7ATI3"/>
<evidence type="ECO:0000256" key="1">
    <source>
        <dbReference type="ARBA" id="ARBA00008520"/>
    </source>
</evidence>
<dbReference type="Proteomes" id="UP000196573">
    <property type="component" value="Unassembled WGS sequence"/>
</dbReference>
<feature type="signal peptide" evidence="4">
    <location>
        <begin position="1"/>
        <end position="25"/>
    </location>
</feature>